<protein>
    <submittedName>
        <fullName evidence="13">Multidrug resistance-associated ABC transporter</fullName>
    </submittedName>
</protein>
<dbReference type="PROSITE" id="PS50893">
    <property type="entry name" value="ABC_TRANSPORTER_2"/>
    <property type="match status" value="2"/>
</dbReference>
<feature type="transmembrane region" description="Helical" evidence="10">
    <location>
        <begin position="893"/>
        <end position="918"/>
    </location>
</feature>
<dbReference type="GO" id="GO:0140359">
    <property type="term" value="F:ABC-type transporter activity"/>
    <property type="evidence" value="ECO:0007669"/>
    <property type="project" value="InterPro"/>
</dbReference>
<feature type="transmembrane region" description="Helical" evidence="10">
    <location>
        <begin position="298"/>
        <end position="318"/>
    </location>
</feature>
<keyword evidence="8 10" id="KW-0472">Membrane</keyword>
<dbReference type="FunFam" id="3.40.50.300:FF:000565">
    <property type="entry name" value="ABC bile acid transporter"/>
    <property type="match status" value="1"/>
</dbReference>
<feature type="transmembrane region" description="Helical" evidence="10">
    <location>
        <begin position="400"/>
        <end position="429"/>
    </location>
</feature>
<dbReference type="Pfam" id="PF00005">
    <property type="entry name" value="ABC_tran"/>
    <property type="match status" value="2"/>
</dbReference>
<dbReference type="SUPFAM" id="SSF90123">
    <property type="entry name" value="ABC transporter transmembrane region"/>
    <property type="match status" value="2"/>
</dbReference>
<dbReference type="GO" id="GO:0016887">
    <property type="term" value="F:ATP hydrolysis activity"/>
    <property type="evidence" value="ECO:0007669"/>
    <property type="project" value="InterPro"/>
</dbReference>
<evidence type="ECO:0000256" key="10">
    <source>
        <dbReference type="SAM" id="Phobius"/>
    </source>
</evidence>
<dbReference type="InterPro" id="IPR003593">
    <property type="entry name" value="AAA+_ATPase"/>
</dbReference>
<proteinExistence type="inferred from homology"/>
<dbReference type="CDD" id="cd18606">
    <property type="entry name" value="ABC_6TM_YOR1_D2_like"/>
    <property type="match status" value="1"/>
</dbReference>
<dbReference type="OrthoDB" id="6500128at2759"/>
<dbReference type="FunFam" id="3.40.50.300:FF:000997">
    <property type="entry name" value="Multidrug resistance-associated protein 1"/>
    <property type="match status" value="1"/>
</dbReference>
<dbReference type="PANTHER" id="PTHR24223">
    <property type="entry name" value="ATP-BINDING CASSETTE SUB-FAMILY C"/>
    <property type="match status" value="1"/>
</dbReference>
<feature type="region of interest" description="Disordered" evidence="9">
    <location>
        <begin position="515"/>
        <end position="576"/>
    </location>
</feature>
<dbReference type="Pfam" id="PF00664">
    <property type="entry name" value="ABC_membrane"/>
    <property type="match status" value="2"/>
</dbReference>
<accession>A0A165CWQ5</accession>
<dbReference type="PROSITE" id="PS50929">
    <property type="entry name" value="ABC_TM1F"/>
    <property type="match status" value="2"/>
</dbReference>
<dbReference type="SUPFAM" id="SSF52540">
    <property type="entry name" value="P-loop containing nucleoside triphosphate hydrolases"/>
    <property type="match status" value="2"/>
</dbReference>
<dbReference type="FunFam" id="1.20.1560.10:FF:000010">
    <property type="entry name" value="Multidrug resistance-associated ABC transporter"/>
    <property type="match status" value="1"/>
</dbReference>
<comment type="similarity">
    <text evidence="2">Belongs to the ABC transporter superfamily. ABCC family. Conjugate transporter (TC 3.A.1.208) subfamily.</text>
</comment>
<keyword evidence="6" id="KW-0067">ATP-binding</keyword>
<evidence type="ECO:0000256" key="3">
    <source>
        <dbReference type="ARBA" id="ARBA00022448"/>
    </source>
</evidence>
<evidence type="ECO:0000313" key="14">
    <source>
        <dbReference type="Proteomes" id="UP000076871"/>
    </source>
</evidence>
<dbReference type="InterPro" id="IPR011527">
    <property type="entry name" value="ABC1_TM_dom"/>
</dbReference>
<dbReference type="GeneID" id="63828345"/>
<feature type="domain" description="ABC transmembrane type-1" evidence="12">
    <location>
        <begin position="169"/>
        <end position="465"/>
    </location>
</feature>
<comment type="subcellular location">
    <subcellularLocation>
        <location evidence="1">Membrane</location>
        <topology evidence="1">Multi-pass membrane protein</topology>
    </subcellularLocation>
</comment>
<feature type="domain" description="ABC transmembrane type-1" evidence="12">
    <location>
        <begin position="854"/>
        <end position="1127"/>
    </location>
</feature>
<evidence type="ECO:0000256" key="1">
    <source>
        <dbReference type="ARBA" id="ARBA00004141"/>
    </source>
</evidence>
<sequence length="1433" mass="159391">MWNPLHPRPAPPGFGEGKEVPIGEASWISRLLFGWLGPFLKVGFSRPLQKDDLWQLPPERLTDALTDVVEREFYARCSPDKRPRFLRQAETNKNDRPISEQSTRIVTVEDEKSISDTEPVIDEKKDVDVEANTTPIEELSQGTETSDTGHKYDESLLKALHNAYFSLWWTAGFLTLIGTMLNTTSPLVNQVILTWLEDVYIYWKLPESERVVIDKPKGIGYGIGLAFALFVMQEASSLMTCHYSLKSMEVGMLMRTSIIGTIFRKSLRLSARARLEHSVGKITTMISTDATRLEKNTYYAHNLWIAPLQIIIGVALLLKTLGYSGLVGVGVMILGLPAELICVFALFKQRSMGVVLTDKRVRTISEVLSGIRLIKFFSWEGFFAHEVSTIRQKEVHRVRLMGLALASLISVVTMIPVLAAVLSFITYALSGHTLNVSIIFTSLQFFNIIRMPLITLPMVLAHATDSVVALKRISKFLLAEELIEPYTIEPSNKYAIDVEGDFTWDTAHKPAEEKISDLNANAWKRRPERPPPPKKTERRSRCLGKRKKNPRDNKGELGQAPQEGSASAAEDGEKNEKPFELKDFNFKVPRGSFVAVLGPIGSGKSSLLQALIGEMRRVSGHATFSSQIAYVPQTPWIINASLRQNITFGQPNDDQRFREVVRACCLERDLEMLPQGENTEIGERGINLSGGQKARVSLARAAYSGADIVLMDDALSAVDAHTGKRILEDCFMNGPLGLKTRVLLTHALHLVVKTDYIYIMDNGAIVEQGTFSDLMKSSTRFARMMEEYGNLDKIEEEDDVGVQAAHSLTAYSGKGKKDDGPGLMQVEERLTGAVSWKTYNTYFRYAGGVFWLPLIGTLLCLTQGASVANNIMLGFWTAESVAGFTQSDYMATYATLGVANALFSFFLSFAITLASLYAGLRMFEKAWNSVLHSPVSFFDTTPMGRILSRLSKDQDTIDAELSMTTYQFMSSLSSVVGTVFLVFYTFPYLGIMFVPLTIAYYLSALYYRRSSVETKRLDSILRSWLYAAYAETLTGLSTVRAFGEESHFVRKTEKGLDLENRAYYMVIAIQQWLATRLDLLGNLLVLGIALFAAGYSKSINPSKVGVVISYTLSITSTFSQLVSTYAQNEQNFNCVERILHYADLPSEGNATTPNDPPPSWPEKGHVEFKDVELAYRPGLPVVLKRVSFTVNSGEKVGIVGRTGAGKSSLMQALFRIVEVQGGKIEIDGVNISDIGLATLRSRMALVPQDNVLFRGTLRQNLDPAGSRPDAEMIAILQKAWLLPRDGQHDPVAEAKFSLDSTVDDEGSNYSAGEKQLLALARALVKNSRIIVLDEATSNVDLQNDAKIQQTIQTEFSSSTLLCVAHRLNTIVYYDRVLVMDAGQVVEYDTPLNLYDKEDSIFRSLCDEARLARQDIVRIRANVPTAGHTDINDL</sequence>
<keyword evidence="14" id="KW-1185">Reference proteome</keyword>
<keyword evidence="5" id="KW-0547">Nucleotide-binding</keyword>
<dbReference type="PANTHER" id="PTHR24223:SF456">
    <property type="entry name" value="MULTIDRUG RESISTANCE-ASSOCIATED PROTEIN LETHAL(2)03659"/>
    <property type="match status" value="1"/>
</dbReference>
<feature type="transmembrane region" description="Helical" evidence="10">
    <location>
        <begin position="849"/>
        <end position="873"/>
    </location>
</feature>
<dbReference type="GO" id="GO:0005524">
    <property type="term" value="F:ATP binding"/>
    <property type="evidence" value="ECO:0007669"/>
    <property type="project" value="UniProtKB-KW"/>
</dbReference>
<dbReference type="EMBL" id="KV427642">
    <property type="protein sequence ID" value="KZT03607.1"/>
    <property type="molecule type" value="Genomic_DNA"/>
</dbReference>
<dbReference type="STRING" id="1314785.A0A165CWQ5"/>
<feature type="domain" description="ABC transporter" evidence="11">
    <location>
        <begin position="561"/>
        <end position="787"/>
    </location>
</feature>
<dbReference type="CDD" id="cd03250">
    <property type="entry name" value="ABCC_MRP_domain1"/>
    <property type="match status" value="1"/>
</dbReference>
<feature type="transmembrane region" description="Helical" evidence="10">
    <location>
        <begin position="324"/>
        <end position="347"/>
    </location>
</feature>
<evidence type="ECO:0000256" key="6">
    <source>
        <dbReference type="ARBA" id="ARBA00022840"/>
    </source>
</evidence>
<dbReference type="SMART" id="SM00382">
    <property type="entry name" value="AAA"/>
    <property type="match status" value="2"/>
</dbReference>
<dbReference type="Proteomes" id="UP000076871">
    <property type="component" value="Unassembled WGS sequence"/>
</dbReference>
<evidence type="ECO:0000259" key="11">
    <source>
        <dbReference type="PROSITE" id="PS50893"/>
    </source>
</evidence>
<dbReference type="InParanoid" id="A0A165CWQ5"/>
<feature type="domain" description="ABC transporter" evidence="11">
    <location>
        <begin position="1166"/>
        <end position="1406"/>
    </location>
</feature>
<feature type="transmembrane region" description="Helical" evidence="10">
    <location>
        <begin position="163"/>
        <end position="181"/>
    </location>
</feature>
<evidence type="ECO:0000256" key="5">
    <source>
        <dbReference type="ARBA" id="ARBA00022741"/>
    </source>
</evidence>
<name>A0A165CWQ5_9APHY</name>
<dbReference type="FunFam" id="1.20.1560.10:FF:000006">
    <property type="entry name" value="ATP-binding cassette, sub-family C (CFTR/MRP), member 9"/>
    <property type="match status" value="1"/>
</dbReference>
<dbReference type="Gene3D" id="3.40.50.300">
    <property type="entry name" value="P-loop containing nucleotide triphosphate hydrolases"/>
    <property type="match status" value="2"/>
</dbReference>
<evidence type="ECO:0000259" key="12">
    <source>
        <dbReference type="PROSITE" id="PS50929"/>
    </source>
</evidence>
<organism evidence="13 14">
    <name type="scientific">Laetiporus sulphureus 93-53</name>
    <dbReference type="NCBI Taxonomy" id="1314785"/>
    <lineage>
        <taxon>Eukaryota</taxon>
        <taxon>Fungi</taxon>
        <taxon>Dikarya</taxon>
        <taxon>Basidiomycota</taxon>
        <taxon>Agaricomycotina</taxon>
        <taxon>Agaricomycetes</taxon>
        <taxon>Polyporales</taxon>
        <taxon>Laetiporus</taxon>
    </lineage>
</organism>
<dbReference type="InterPro" id="IPR017871">
    <property type="entry name" value="ABC_transporter-like_CS"/>
</dbReference>
<reference evidence="13 14" key="1">
    <citation type="journal article" date="2016" name="Mol. Biol. Evol.">
        <title>Comparative Genomics of Early-Diverging Mushroom-Forming Fungi Provides Insights into the Origins of Lignocellulose Decay Capabilities.</title>
        <authorList>
            <person name="Nagy L.G."/>
            <person name="Riley R."/>
            <person name="Tritt A."/>
            <person name="Adam C."/>
            <person name="Daum C."/>
            <person name="Floudas D."/>
            <person name="Sun H."/>
            <person name="Yadav J.S."/>
            <person name="Pangilinan J."/>
            <person name="Larsson K.H."/>
            <person name="Matsuura K."/>
            <person name="Barry K."/>
            <person name="Labutti K."/>
            <person name="Kuo R."/>
            <person name="Ohm R.A."/>
            <person name="Bhattacharya S.S."/>
            <person name="Shirouzu T."/>
            <person name="Yoshinaga Y."/>
            <person name="Martin F.M."/>
            <person name="Grigoriev I.V."/>
            <person name="Hibbett D.S."/>
        </authorList>
    </citation>
    <scope>NUCLEOTIDE SEQUENCE [LARGE SCALE GENOMIC DNA]</scope>
    <source>
        <strain evidence="13 14">93-53</strain>
    </source>
</reference>
<evidence type="ECO:0000256" key="8">
    <source>
        <dbReference type="ARBA" id="ARBA00023136"/>
    </source>
</evidence>
<feature type="transmembrane region" description="Helical" evidence="10">
    <location>
        <begin position="966"/>
        <end position="984"/>
    </location>
</feature>
<dbReference type="InterPro" id="IPR027417">
    <property type="entry name" value="P-loop_NTPase"/>
</dbReference>
<keyword evidence="3" id="KW-0813">Transport</keyword>
<dbReference type="GO" id="GO:0016020">
    <property type="term" value="C:membrane"/>
    <property type="evidence" value="ECO:0007669"/>
    <property type="project" value="UniProtKB-SubCell"/>
</dbReference>
<dbReference type="CDD" id="cd03244">
    <property type="entry name" value="ABCC_MRP_domain2"/>
    <property type="match status" value="1"/>
</dbReference>
<dbReference type="CDD" id="cd18597">
    <property type="entry name" value="ABC_6TM_YOR1_D1_like"/>
    <property type="match status" value="1"/>
</dbReference>
<dbReference type="PROSITE" id="PS00211">
    <property type="entry name" value="ABC_TRANSPORTER_1"/>
    <property type="match status" value="2"/>
</dbReference>
<evidence type="ECO:0000256" key="4">
    <source>
        <dbReference type="ARBA" id="ARBA00022692"/>
    </source>
</evidence>
<evidence type="ECO:0000256" key="9">
    <source>
        <dbReference type="SAM" id="MobiDB-lite"/>
    </source>
</evidence>
<evidence type="ECO:0000313" key="13">
    <source>
        <dbReference type="EMBL" id="KZT03607.1"/>
    </source>
</evidence>
<dbReference type="InterPro" id="IPR003439">
    <property type="entry name" value="ABC_transporter-like_ATP-bd"/>
</dbReference>
<dbReference type="Gene3D" id="1.20.1560.10">
    <property type="entry name" value="ABC transporter type 1, transmembrane domain"/>
    <property type="match status" value="2"/>
</dbReference>
<dbReference type="RefSeq" id="XP_040761347.1">
    <property type="nucleotide sequence ID" value="XM_040911317.1"/>
</dbReference>
<feature type="compositionally biased region" description="Basic residues" evidence="9">
    <location>
        <begin position="536"/>
        <end position="549"/>
    </location>
</feature>
<keyword evidence="4 10" id="KW-0812">Transmembrane</keyword>
<evidence type="ECO:0000256" key="7">
    <source>
        <dbReference type="ARBA" id="ARBA00022989"/>
    </source>
</evidence>
<dbReference type="InterPro" id="IPR050173">
    <property type="entry name" value="ABC_transporter_C-like"/>
</dbReference>
<feature type="transmembrane region" description="Helical" evidence="10">
    <location>
        <begin position="219"/>
        <end position="245"/>
    </location>
</feature>
<evidence type="ECO:0000256" key="2">
    <source>
        <dbReference type="ARBA" id="ARBA00009726"/>
    </source>
</evidence>
<dbReference type="InterPro" id="IPR036640">
    <property type="entry name" value="ABC1_TM_sf"/>
</dbReference>
<keyword evidence="7 10" id="KW-1133">Transmembrane helix</keyword>
<gene>
    <name evidence="13" type="ORF">LAESUDRAFT_744502</name>
</gene>